<protein>
    <submittedName>
        <fullName evidence="3">Alpha/beta hydrolase</fullName>
    </submittedName>
</protein>
<dbReference type="Pfam" id="PF00561">
    <property type="entry name" value="Abhydrolase_1"/>
    <property type="match status" value="1"/>
</dbReference>
<dbReference type="EMBL" id="JAATTO010000041">
    <property type="protein sequence ID" value="MBC9981748.1"/>
    <property type="molecule type" value="Genomic_DNA"/>
</dbReference>
<reference evidence="3 4" key="1">
    <citation type="journal article" date="2020" name="Arch. Microbiol.">
        <title>Bradyrhizobium campsiandrae sp. nov., a nitrogen-fixing bacterial strain isolated from a native leguminous tree from the Amazon adapted to flooded conditions.</title>
        <authorList>
            <person name="Cabral Michel D."/>
            <person name="Martins da Costa E."/>
            <person name="Azarias Guimaraes A."/>
            <person name="Soares de Carvalho T."/>
            <person name="Santos de Castro Caputo P."/>
            <person name="Willems A."/>
            <person name="de Souza Moreira F.M."/>
        </authorList>
    </citation>
    <scope>NUCLEOTIDE SEQUENCE [LARGE SCALE GENOMIC DNA]</scope>
    <source>
        <strain evidence="4">INPA 384B</strain>
    </source>
</reference>
<comment type="caution">
    <text evidence="3">The sequence shown here is derived from an EMBL/GenBank/DDBJ whole genome shotgun (WGS) entry which is preliminary data.</text>
</comment>
<dbReference type="InterPro" id="IPR000073">
    <property type="entry name" value="AB_hydrolase_1"/>
</dbReference>
<evidence type="ECO:0000256" key="1">
    <source>
        <dbReference type="ARBA" id="ARBA00022801"/>
    </source>
</evidence>
<organism evidence="3 4">
    <name type="scientific">Bradyrhizobium campsiandrae</name>
    <dbReference type="NCBI Taxonomy" id="1729892"/>
    <lineage>
        <taxon>Bacteria</taxon>
        <taxon>Pseudomonadati</taxon>
        <taxon>Pseudomonadota</taxon>
        <taxon>Alphaproteobacteria</taxon>
        <taxon>Hyphomicrobiales</taxon>
        <taxon>Nitrobacteraceae</taxon>
        <taxon>Bradyrhizobium</taxon>
    </lineage>
</organism>
<dbReference type="SUPFAM" id="SSF53474">
    <property type="entry name" value="alpha/beta-Hydrolases"/>
    <property type="match status" value="1"/>
</dbReference>
<dbReference type="Gene3D" id="3.40.50.1820">
    <property type="entry name" value="alpha/beta hydrolase"/>
    <property type="match status" value="1"/>
</dbReference>
<gene>
    <name evidence="3" type="ORF">HA482_26420</name>
</gene>
<dbReference type="PANTHER" id="PTHR43798">
    <property type="entry name" value="MONOACYLGLYCEROL LIPASE"/>
    <property type="match status" value="1"/>
</dbReference>
<dbReference type="InterPro" id="IPR029058">
    <property type="entry name" value="AB_hydrolase_fold"/>
</dbReference>
<evidence type="ECO:0000313" key="3">
    <source>
        <dbReference type="EMBL" id="MBC9981748.1"/>
    </source>
</evidence>
<evidence type="ECO:0000259" key="2">
    <source>
        <dbReference type="Pfam" id="PF00561"/>
    </source>
</evidence>
<dbReference type="InterPro" id="IPR050266">
    <property type="entry name" value="AB_hydrolase_sf"/>
</dbReference>
<dbReference type="GO" id="GO:0016787">
    <property type="term" value="F:hydrolase activity"/>
    <property type="evidence" value="ECO:0007669"/>
    <property type="project" value="UniProtKB-KW"/>
</dbReference>
<keyword evidence="4" id="KW-1185">Reference proteome</keyword>
<feature type="domain" description="AB hydrolase-1" evidence="2">
    <location>
        <begin position="34"/>
        <end position="122"/>
    </location>
</feature>
<accession>A0ABR7UEY9</accession>
<dbReference type="PRINTS" id="PR00111">
    <property type="entry name" value="ABHYDROLASE"/>
</dbReference>
<keyword evidence="1 3" id="KW-0378">Hydrolase</keyword>
<dbReference type="RefSeq" id="WP_188104389.1">
    <property type="nucleotide sequence ID" value="NZ_JAANIH010000039.1"/>
</dbReference>
<dbReference type="Proteomes" id="UP000639516">
    <property type="component" value="Unassembled WGS sequence"/>
</dbReference>
<name>A0ABR7UEY9_9BRAD</name>
<proteinExistence type="predicted"/>
<evidence type="ECO:0000313" key="4">
    <source>
        <dbReference type="Proteomes" id="UP000639516"/>
    </source>
</evidence>
<sequence>MSDQVFPGPALRPLQLQLGAQTLAGYESAGTGRPILLVHGNSSSSRIWQKQLQGPLGAKYRVIAIDLPGHGASSPAPHPETDYSGHGYAAAIAAAARALDLASAIVVGWSLGGHAVLNAAASLPMAAG</sequence>
<dbReference type="PANTHER" id="PTHR43798:SF31">
    <property type="entry name" value="AB HYDROLASE SUPERFAMILY PROTEIN YCLE"/>
    <property type="match status" value="1"/>
</dbReference>